<feature type="transmembrane region" description="Helical" evidence="2">
    <location>
        <begin position="35"/>
        <end position="59"/>
    </location>
</feature>
<sequence>MGIGRLVYRALLPAALFLAAWQFVGWLILGAPVGRLFVFGFAGLAAVAGLLILSANFWLRPDIRESKALTLRDLPLIIVPWLLWAVGAVVPDAPGLWVLAAAFLSMVVAGSIARRRLTAVVQERLAAAQAAGPQANPFGLFGTMPGMAGPGMPGTKGSRTPTSGPGGASGPDAGKIITLDPEPDDERR</sequence>
<evidence type="ECO:0000313" key="4">
    <source>
        <dbReference type="Proteomes" id="UP000490386"/>
    </source>
</evidence>
<comment type="caution">
    <text evidence="3">The sequence shown here is derived from an EMBL/GenBank/DDBJ whole genome shotgun (WGS) entry which is preliminary data.</text>
</comment>
<keyword evidence="2" id="KW-0472">Membrane</keyword>
<feature type="transmembrane region" description="Helical" evidence="2">
    <location>
        <begin position="96"/>
        <end position="113"/>
    </location>
</feature>
<dbReference type="Proteomes" id="UP000490386">
    <property type="component" value="Unassembled WGS sequence"/>
</dbReference>
<feature type="region of interest" description="Disordered" evidence="1">
    <location>
        <begin position="146"/>
        <end position="188"/>
    </location>
</feature>
<evidence type="ECO:0000256" key="2">
    <source>
        <dbReference type="SAM" id="Phobius"/>
    </source>
</evidence>
<protein>
    <submittedName>
        <fullName evidence="3">Uncharacterized protein</fullName>
    </submittedName>
</protein>
<dbReference type="AlphaFoldDB" id="A0A7J5AY50"/>
<evidence type="ECO:0000313" key="3">
    <source>
        <dbReference type="EMBL" id="KAB1636348.1"/>
    </source>
</evidence>
<accession>A0A7J5AY50</accession>
<feature type="transmembrane region" description="Helical" evidence="2">
    <location>
        <begin position="71"/>
        <end position="90"/>
    </location>
</feature>
<keyword evidence="4" id="KW-1185">Reference proteome</keyword>
<reference evidence="3 4" key="1">
    <citation type="submission" date="2019-09" db="EMBL/GenBank/DDBJ databases">
        <title>Phylogeny of genus Pseudoclavibacter and closely related genus.</title>
        <authorList>
            <person name="Li Y."/>
        </authorList>
    </citation>
    <scope>NUCLEOTIDE SEQUENCE [LARGE SCALE GENOMIC DNA]</scope>
    <source>
        <strain evidence="3 4">THG-MD12</strain>
    </source>
</reference>
<feature type="transmembrane region" description="Helical" evidence="2">
    <location>
        <begin position="7"/>
        <end position="29"/>
    </location>
</feature>
<evidence type="ECO:0000256" key="1">
    <source>
        <dbReference type="SAM" id="MobiDB-lite"/>
    </source>
</evidence>
<organism evidence="3 4">
    <name type="scientific">Pseudoclavibacter terrae</name>
    <dbReference type="NCBI Taxonomy" id="1530195"/>
    <lineage>
        <taxon>Bacteria</taxon>
        <taxon>Bacillati</taxon>
        <taxon>Actinomycetota</taxon>
        <taxon>Actinomycetes</taxon>
        <taxon>Micrococcales</taxon>
        <taxon>Microbacteriaceae</taxon>
        <taxon>Pseudoclavibacter</taxon>
    </lineage>
</organism>
<dbReference type="EMBL" id="WBJX01000006">
    <property type="protein sequence ID" value="KAB1636348.1"/>
    <property type="molecule type" value="Genomic_DNA"/>
</dbReference>
<name>A0A7J5AY50_9MICO</name>
<dbReference type="RefSeq" id="WP_151424667.1">
    <property type="nucleotide sequence ID" value="NZ_WBJX01000006.1"/>
</dbReference>
<keyword evidence="2" id="KW-1133">Transmembrane helix</keyword>
<keyword evidence="2" id="KW-0812">Transmembrane</keyword>
<proteinExistence type="predicted"/>
<dbReference type="OrthoDB" id="5116329at2"/>
<gene>
    <name evidence="3" type="ORF">F8O03_15395</name>
</gene>